<dbReference type="Proteomes" id="UP000282574">
    <property type="component" value="Unassembled WGS sequence"/>
</dbReference>
<proteinExistence type="predicted"/>
<accession>A0AB37URU5</accession>
<organism evidence="1 2">
    <name type="scientific">Chroococcidiopsis cubana SAG 39.79</name>
    <dbReference type="NCBI Taxonomy" id="388085"/>
    <lineage>
        <taxon>Bacteria</taxon>
        <taxon>Bacillati</taxon>
        <taxon>Cyanobacteriota</taxon>
        <taxon>Cyanophyceae</taxon>
        <taxon>Chroococcidiopsidales</taxon>
        <taxon>Chroococcidiopsidaceae</taxon>
        <taxon>Chroococcidiopsis</taxon>
    </lineage>
</organism>
<name>A0AB37URU5_9CYAN</name>
<comment type="caution">
    <text evidence="1">The sequence shown here is derived from an EMBL/GenBank/DDBJ whole genome shotgun (WGS) entry which is preliminary data.</text>
</comment>
<dbReference type="AlphaFoldDB" id="A0AB37URU5"/>
<protein>
    <submittedName>
        <fullName evidence="1">Uncharacterized protein</fullName>
    </submittedName>
</protein>
<keyword evidence="2" id="KW-1185">Reference proteome</keyword>
<sequence length="156" mass="17704">MTIPFTLLENQIKRDFGILLDCSIENCSTLSEQAAWIDFRIEHNKAIDFLSDWITIAYDSRTDATVKKKKINLLPAKARTTLWGVILQSKYHLVTIEDIQLSQLQVSHLVSATIKVTGYLPSNSSLAITETFELGFVLEMTDRQRPKIVSFQSPES</sequence>
<reference evidence="1 2" key="1">
    <citation type="journal article" date="2019" name="Genome Biol. Evol.">
        <title>Day and night: Metabolic profiles and evolutionary relationships of six axenic non-marine cyanobacteria.</title>
        <authorList>
            <person name="Will S.E."/>
            <person name="Henke P."/>
            <person name="Boedeker C."/>
            <person name="Huang S."/>
            <person name="Brinkmann H."/>
            <person name="Rohde M."/>
            <person name="Jarek M."/>
            <person name="Friedl T."/>
            <person name="Seufert S."/>
            <person name="Schumacher M."/>
            <person name="Overmann J."/>
            <person name="Neumann-Schaal M."/>
            <person name="Petersen J."/>
        </authorList>
    </citation>
    <scope>NUCLEOTIDE SEQUENCE [LARGE SCALE GENOMIC DNA]</scope>
    <source>
        <strain evidence="1 2">SAG 39.79</strain>
    </source>
</reference>
<dbReference type="EMBL" id="RSCK01000003">
    <property type="protein sequence ID" value="RUT14055.1"/>
    <property type="molecule type" value="Genomic_DNA"/>
</dbReference>
<evidence type="ECO:0000313" key="2">
    <source>
        <dbReference type="Proteomes" id="UP000282574"/>
    </source>
</evidence>
<evidence type="ECO:0000313" key="1">
    <source>
        <dbReference type="EMBL" id="RUT14055.1"/>
    </source>
</evidence>
<gene>
    <name evidence="1" type="ORF">DSM107010_05380</name>
</gene>